<feature type="compositionally biased region" description="Low complexity" evidence="1">
    <location>
        <begin position="158"/>
        <end position="182"/>
    </location>
</feature>
<keyword evidence="2" id="KW-0812">Transmembrane</keyword>
<feature type="compositionally biased region" description="Polar residues" evidence="1">
    <location>
        <begin position="183"/>
        <end position="209"/>
    </location>
</feature>
<dbReference type="Proteomes" id="UP000694621">
    <property type="component" value="Unplaced"/>
</dbReference>
<evidence type="ECO:0000256" key="2">
    <source>
        <dbReference type="SAM" id="Phobius"/>
    </source>
</evidence>
<feature type="chain" id="PRO_5034418122" evidence="3">
    <location>
        <begin position="21"/>
        <end position="336"/>
    </location>
</feature>
<proteinExistence type="predicted"/>
<dbReference type="OrthoDB" id="8964578at2759"/>
<keyword evidence="2" id="KW-1133">Transmembrane helix</keyword>
<evidence type="ECO:0000313" key="5">
    <source>
        <dbReference type="Proteomes" id="UP000694621"/>
    </source>
</evidence>
<dbReference type="Ensembl" id="ENSAMXT00005012468.1">
    <property type="protein sequence ID" value="ENSAMXP00005011212.1"/>
    <property type="gene ID" value="ENSAMXG00005006176.1"/>
</dbReference>
<feature type="signal peptide" evidence="3">
    <location>
        <begin position="1"/>
        <end position="20"/>
    </location>
</feature>
<evidence type="ECO:0000256" key="3">
    <source>
        <dbReference type="SAM" id="SignalP"/>
    </source>
</evidence>
<feature type="transmembrane region" description="Helical" evidence="2">
    <location>
        <begin position="282"/>
        <end position="303"/>
    </location>
</feature>
<name>A0A8B9HC65_ASTMX</name>
<feature type="compositionally biased region" description="Low complexity" evidence="1">
    <location>
        <begin position="210"/>
        <end position="222"/>
    </location>
</feature>
<feature type="compositionally biased region" description="Low complexity" evidence="1">
    <location>
        <begin position="109"/>
        <end position="125"/>
    </location>
</feature>
<dbReference type="AlphaFoldDB" id="A0A8B9HC65"/>
<evidence type="ECO:0000256" key="1">
    <source>
        <dbReference type="SAM" id="MobiDB-lite"/>
    </source>
</evidence>
<reference evidence="4" key="1">
    <citation type="submission" date="2025-08" db="UniProtKB">
        <authorList>
            <consortium name="Ensembl"/>
        </authorList>
    </citation>
    <scope>IDENTIFICATION</scope>
</reference>
<protein>
    <submittedName>
        <fullName evidence="4">Uncharacterized protein</fullName>
    </submittedName>
</protein>
<keyword evidence="2" id="KW-0472">Membrane</keyword>
<feature type="compositionally biased region" description="Polar residues" evidence="1">
    <location>
        <begin position="133"/>
        <end position="149"/>
    </location>
</feature>
<feature type="compositionally biased region" description="Polar residues" evidence="1">
    <location>
        <begin position="223"/>
        <end position="233"/>
    </location>
</feature>
<keyword evidence="3" id="KW-0732">Signal</keyword>
<feature type="region of interest" description="Disordered" evidence="1">
    <location>
        <begin position="132"/>
        <end position="276"/>
    </location>
</feature>
<evidence type="ECO:0000313" key="4">
    <source>
        <dbReference type="Ensembl" id="ENSAMXP00005011212.1"/>
    </source>
</evidence>
<feature type="region of interest" description="Disordered" evidence="1">
    <location>
        <begin position="106"/>
        <end position="125"/>
    </location>
</feature>
<organism evidence="4 5">
    <name type="scientific">Astyanax mexicanus</name>
    <name type="common">Blind cave fish</name>
    <name type="synonym">Astyanax fasciatus mexicanus</name>
    <dbReference type="NCBI Taxonomy" id="7994"/>
    <lineage>
        <taxon>Eukaryota</taxon>
        <taxon>Metazoa</taxon>
        <taxon>Chordata</taxon>
        <taxon>Craniata</taxon>
        <taxon>Vertebrata</taxon>
        <taxon>Euteleostomi</taxon>
        <taxon>Actinopterygii</taxon>
        <taxon>Neopterygii</taxon>
        <taxon>Teleostei</taxon>
        <taxon>Ostariophysi</taxon>
        <taxon>Characiformes</taxon>
        <taxon>Characoidei</taxon>
        <taxon>Acestrorhamphidae</taxon>
        <taxon>Acestrorhamphinae</taxon>
        <taxon>Astyanax</taxon>
    </lineage>
</organism>
<accession>A0A8B9HC65</accession>
<sequence length="336" mass="35447">RLFIWIRKVLLLIYSKLRLSNFSSTKAGVLALAANRSCCSTACGDHDAGPGTTSLSISPLETTSTPHHFSTAEPNVLTNSTAQHLNISEVDSSTTEELSANGTLIQNNTTNSTEAPASAATAAATAADQLTAGDNTSVPGNHTDSQEGSDLSAGDNHPLSTTTAPITTTLPTTLLPRTEPQTSTSAPTTILQTSLASATSPHSTTVDNKSATTNSETTTAQTRQNSSTARNKSTAAPTTTEAPTTEASRPHNSTPVQAKARADTPSELNVGDEDSSATWDPLLAGLVSVFVVTAAIVSLLIFLKFRHRNERPEFRRLQDLPMDDMMEDTPLSMYSY</sequence>
<feature type="compositionally biased region" description="Low complexity" evidence="1">
    <location>
        <begin position="234"/>
        <end position="247"/>
    </location>
</feature>